<dbReference type="Proteomes" id="UP000694553">
    <property type="component" value="Unassembled WGS sequence"/>
</dbReference>
<dbReference type="PANTHER" id="PTHR15454">
    <property type="entry name" value="NISCHARIN RELATED"/>
    <property type="match status" value="1"/>
</dbReference>
<protein>
    <submittedName>
        <fullName evidence="3">Uncharacterized protein</fullName>
    </submittedName>
</protein>
<dbReference type="InterPro" id="IPR001611">
    <property type="entry name" value="Leu-rich_rpt"/>
</dbReference>
<evidence type="ECO:0000256" key="1">
    <source>
        <dbReference type="ARBA" id="ARBA00022614"/>
    </source>
</evidence>
<accession>A0A8C3EWC2</accession>
<dbReference type="SUPFAM" id="SSF52075">
    <property type="entry name" value="Outer arm dynein light chain 1"/>
    <property type="match status" value="1"/>
</dbReference>
<proteinExistence type="predicted"/>
<evidence type="ECO:0000313" key="4">
    <source>
        <dbReference type="Proteomes" id="UP000694553"/>
    </source>
</evidence>
<reference evidence="3" key="3">
    <citation type="submission" date="2025-09" db="UniProtKB">
        <authorList>
            <consortium name="Ensembl"/>
        </authorList>
    </citation>
    <scope>IDENTIFICATION</scope>
</reference>
<dbReference type="InterPro" id="IPR032675">
    <property type="entry name" value="LRR_dom_sf"/>
</dbReference>
<dbReference type="GO" id="GO:0005737">
    <property type="term" value="C:cytoplasm"/>
    <property type="evidence" value="ECO:0007669"/>
    <property type="project" value="TreeGrafter"/>
</dbReference>
<reference evidence="3" key="2">
    <citation type="submission" date="2025-08" db="UniProtKB">
        <authorList>
            <consortium name="Ensembl"/>
        </authorList>
    </citation>
    <scope>IDENTIFICATION</scope>
</reference>
<dbReference type="PANTHER" id="PTHR15454:SF19">
    <property type="entry name" value="LEUCINE-RICH REPEAT-CONTAINING PROTEIN 51"/>
    <property type="match status" value="1"/>
</dbReference>
<keyword evidence="4" id="KW-1185">Reference proteome</keyword>
<organism evidence="3 4">
    <name type="scientific">Corvus moneduloides</name>
    <name type="common">New Caledonian crow</name>
    <dbReference type="NCBI Taxonomy" id="1196302"/>
    <lineage>
        <taxon>Eukaryota</taxon>
        <taxon>Metazoa</taxon>
        <taxon>Chordata</taxon>
        <taxon>Craniata</taxon>
        <taxon>Vertebrata</taxon>
        <taxon>Euteleostomi</taxon>
        <taxon>Archelosauria</taxon>
        <taxon>Archosauria</taxon>
        <taxon>Dinosauria</taxon>
        <taxon>Saurischia</taxon>
        <taxon>Theropoda</taxon>
        <taxon>Coelurosauria</taxon>
        <taxon>Aves</taxon>
        <taxon>Neognathae</taxon>
        <taxon>Neoaves</taxon>
        <taxon>Telluraves</taxon>
        <taxon>Australaves</taxon>
        <taxon>Passeriformes</taxon>
        <taxon>Corvoidea</taxon>
        <taxon>Corvidae</taxon>
        <taxon>Corvus</taxon>
    </lineage>
</organism>
<dbReference type="AlphaFoldDB" id="A0A8C3EWC2"/>
<keyword evidence="1" id="KW-0433">Leucine-rich repeat</keyword>
<sequence>MAAPGSVSAAFQEYLRHLGLQDFPCGLGSWVRVWGEPAGLEETVLPGEETPEVLLELLRDQHSPWALPHDCSPQDRLLREVSVLAPELLRSSRVFQVVKSLRILDKGVSAVDEGVLRFQQLEELILSANRISKVTSAHLPRALKVLELCCNAVHDLQDLCARPPPELQHLGLGYNRLCGPSQEKHFTVDFWPNLVSLDLSFNSLTDLQGLVSQLSTLQNLRILVLQGNPLALIPSYRGFLMDSLPKLSILDDIHIQPDERQQFHGLARQPGEPLPLRNEGRVVVSIGEMKGLPNPKAFQQLKVGSEGPMITYSYRVTYEFAEREELEDRSYGVMDMAWVAAVLGTGFPCGCIQQDKTQLPMFHIPLGEPRALHMGVILEADRSLFQVTQIHQSPTVATLDVDSSAQDTGEAKKVSSELFCVPIAKVFATPGQPWADTIDFSYRKEHVAKDLMGLKSYLEAGTIVSVVEEKVRVVTPKTRPLPKSPFTCPCVLHRPVSKDKQKKKKQPCEFHSDPPIRSILGTRRVTLKTLLATENMVAAVCEFGILIPQKPPEPPRLELAGQRVVCVRESKQEQGLATLPAPGAGTYSHPEPQAVNTDIDCSAVRIDSLETV</sequence>
<dbReference type="PROSITE" id="PS51450">
    <property type="entry name" value="LRR"/>
    <property type="match status" value="1"/>
</dbReference>
<keyword evidence="2" id="KW-0677">Repeat</keyword>
<dbReference type="Gene3D" id="3.80.10.10">
    <property type="entry name" value="Ribonuclease Inhibitor"/>
    <property type="match status" value="2"/>
</dbReference>
<accession>A0A8U7P3K7</accession>
<evidence type="ECO:0000256" key="2">
    <source>
        <dbReference type="ARBA" id="ARBA00022737"/>
    </source>
</evidence>
<reference evidence="4" key="1">
    <citation type="submission" date="2019-10" db="EMBL/GenBank/DDBJ databases">
        <title>Corvus moneduloides (New Caledonian crow) genome, bCorMon1, primary haplotype.</title>
        <authorList>
            <person name="Rutz C."/>
            <person name="Fungtammasan C."/>
            <person name="Mountcastle J."/>
            <person name="Formenti G."/>
            <person name="Chow W."/>
            <person name="Howe K."/>
            <person name="Steele M.P."/>
            <person name="Fernandes J."/>
            <person name="Gilbert M.T.P."/>
            <person name="Fedrigo O."/>
            <person name="Jarvis E.D."/>
            <person name="Gemmell N."/>
        </authorList>
    </citation>
    <scope>NUCLEOTIDE SEQUENCE [LARGE SCALE GENOMIC DNA]</scope>
</reference>
<dbReference type="Ensembl" id="ENSCMUT00000029087.2">
    <property type="protein sequence ID" value="ENSCMUP00000027048.2"/>
    <property type="gene ID" value="ENSCMUG00000016355.2"/>
</dbReference>
<evidence type="ECO:0000313" key="3">
    <source>
        <dbReference type="Ensembl" id="ENSCMUP00000027048.2"/>
    </source>
</evidence>
<name>A0A8C3EWC2_CORMO</name>